<evidence type="ECO:0000256" key="3">
    <source>
        <dbReference type="ARBA" id="ARBA00023157"/>
    </source>
</evidence>
<dbReference type="Gene3D" id="1.10.287.480">
    <property type="entry name" value="helix hairpin bin"/>
    <property type="match status" value="1"/>
</dbReference>
<dbReference type="PIRSF" id="PIRSF005261">
    <property type="entry name" value="Heat_shock_Hsp33"/>
    <property type="match status" value="1"/>
</dbReference>
<proteinExistence type="inferred from homology"/>
<dbReference type="InterPro" id="IPR016154">
    <property type="entry name" value="Heat_shock_Hsp33_C"/>
</dbReference>
<dbReference type="SUPFAM" id="SSF118352">
    <property type="entry name" value="HSP33 redox switch-like"/>
    <property type="match status" value="1"/>
</dbReference>
<dbReference type="PANTHER" id="PTHR30111:SF1">
    <property type="entry name" value="33 KDA CHAPERONIN"/>
    <property type="match status" value="1"/>
</dbReference>
<keyword evidence="4 6" id="KW-0143">Chaperone</keyword>
<protein>
    <recommendedName>
        <fullName evidence="6">33 kDa chaperonin</fullName>
    </recommendedName>
    <alternativeName>
        <fullName evidence="6">Heat shock protein 33 homolog</fullName>
        <shortName evidence="6">HSP33</shortName>
    </alternativeName>
</protein>
<dbReference type="InterPro" id="IPR016153">
    <property type="entry name" value="Heat_shock_Hsp33_N"/>
</dbReference>
<dbReference type="Gene3D" id="3.55.30.10">
    <property type="entry name" value="Hsp33 domain"/>
    <property type="match status" value="1"/>
</dbReference>
<sequence>MTDASQRFLFDDADVRGEVVRLDSVVAEAVAGHAYPPAIARLLGQALAATALLRATIRLDGVLTLQVQGEEDAPVSLLIVHAEADGALRGTVSYRDVPDGEPGLARLCGHGRLAITIEPEEGERYQGIVGIDEAGLAATLEAYFERSEQLPTHVHLASDGERAGGMLLQRLPASGRGGEDPDAWERVGHLAATLEAAELLERSATEILHRLFHQEAVRVFEPWALRFECRCSAERIAAILRGLGREEVEQVLAEQGVVEVRCEFCGALYRYDRVDVEHALAGGAAPGSAQYH</sequence>
<evidence type="ECO:0000313" key="7">
    <source>
        <dbReference type="EMBL" id="MBK1726130.1"/>
    </source>
</evidence>
<feature type="disulfide bond" description="Redox-active" evidence="6">
    <location>
        <begin position="229"/>
        <end position="231"/>
    </location>
</feature>
<evidence type="ECO:0000256" key="4">
    <source>
        <dbReference type="ARBA" id="ARBA00023186"/>
    </source>
</evidence>
<dbReference type="HAMAP" id="MF_00117">
    <property type="entry name" value="HslO"/>
    <property type="match status" value="1"/>
</dbReference>
<accession>A0ABS1E5T8</accession>
<evidence type="ECO:0000256" key="2">
    <source>
        <dbReference type="ARBA" id="ARBA00022833"/>
    </source>
</evidence>
<evidence type="ECO:0000313" key="8">
    <source>
        <dbReference type="Proteomes" id="UP000738126"/>
    </source>
</evidence>
<dbReference type="SUPFAM" id="SSF64397">
    <property type="entry name" value="Hsp33 domain"/>
    <property type="match status" value="1"/>
</dbReference>
<keyword evidence="3 6" id="KW-1015">Disulfide bond</keyword>
<reference evidence="7 8" key="1">
    <citation type="journal article" date="2020" name="Microorganisms">
        <title>Osmotic Adaptation and Compatible Solute Biosynthesis of Phototrophic Bacteria as Revealed from Genome Analyses.</title>
        <authorList>
            <person name="Imhoff J.F."/>
            <person name="Rahn T."/>
            <person name="Kunzel S."/>
            <person name="Keller A."/>
            <person name="Neulinger S.C."/>
        </authorList>
    </citation>
    <scope>NUCLEOTIDE SEQUENCE [LARGE SCALE GENOMIC DNA]</scope>
    <source>
        <strain evidence="7 8">DSM 15116</strain>
    </source>
</reference>
<evidence type="ECO:0000256" key="6">
    <source>
        <dbReference type="HAMAP-Rule" id="MF_00117"/>
    </source>
</evidence>
<comment type="similarity">
    <text evidence="6">Belongs to the HSP33 family.</text>
</comment>
<keyword evidence="1 6" id="KW-0963">Cytoplasm</keyword>
<feature type="disulfide bond" description="Redox-active" evidence="6">
    <location>
        <begin position="262"/>
        <end position="265"/>
    </location>
</feature>
<dbReference type="PANTHER" id="PTHR30111">
    <property type="entry name" value="33 KDA CHAPERONIN"/>
    <property type="match status" value="1"/>
</dbReference>
<dbReference type="Pfam" id="PF01430">
    <property type="entry name" value="HSP33"/>
    <property type="match status" value="1"/>
</dbReference>
<organism evidence="7 8">
    <name type="scientific">Halorhodospira neutriphila</name>
    <dbReference type="NCBI Taxonomy" id="168379"/>
    <lineage>
        <taxon>Bacteria</taxon>
        <taxon>Pseudomonadati</taxon>
        <taxon>Pseudomonadota</taxon>
        <taxon>Gammaproteobacteria</taxon>
        <taxon>Chromatiales</taxon>
        <taxon>Ectothiorhodospiraceae</taxon>
        <taxon>Halorhodospira</taxon>
    </lineage>
</organism>
<keyword evidence="8" id="KW-1185">Reference proteome</keyword>
<comment type="subcellular location">
    <subcellularLocation>
        <location evidence="6">Cytoplasm</location>
    </subcellularLocation>
</comment>
<dbReference type="EMBL" id="NRSH01000025">
    <property type="protein sequence ID" value="MBK1726130.1"/>
    <property type="molecule type" value="Genomic_DNA"/>
</dbReference>
<keyword evidence="5 6" id="KW-0676">Redox-active center</keyword>
<evidence type="ECO:0000256" key="5">
    <source>
        <dbReference type="ARBA" id="ARBA00023284"/>
    </source>
</evidence>
<name>A0ABS1E5T8_9GAMM</name>
<dbReference type="InterPro" id="IPR000397">
    <property type="entry name" value="Heat_shock_Hsp33"/>
</dbReference>
<dbReference type="CDD" id="cd00498">
    <property type="entry name" value="Hsp33"/>
    <property type="match status" value="1"/>
</dbReference>
<dbReference type="InterPro" id="IPR023212">
    <property type="entry name" value="Hsp33_helix_hairpin_bin_dom_sf"/>
</dbReference>
<evidence type="ECO:0000256" key="1">
    <source>
        <dbReference type="ARBA" id="ARBA00022490"/>
    </source>
</evidence>
<comment type="function">
    <text evidence="6">Redox regulated molecular chaperone. Protects both thermally unfolding and oxidatively damaged proteins from irreversible aggregation. Plays an important role in the bacterial defense system toward oxidative stress.</text>
</comment>
<comment type="PTM">
    <text evidence="6">Under oxidizing conditions two disulfide bonds are formed involving the reactive cysteines. Under reducing conditions zinc is bound to the reactive cysteines and the protein is inactive.</text>
</comment>
<dbReference type="Gene3D" id="3.90.1280.10">
    <property type="entry name" value="HSP33 redox switch-like"/>
    <property type="match status" value="1"/>
</dbReference>
<dbReference type="RefSeq" id="WP_200256924.1">
    <property type="nucleotide sequence ID" value="NZ_NRSH01000025.1"/>
</dbReference>
<dbReference type="NCBIfam" id="NF001033">
    <property type="entry name" value="PRK00114.1"/>
    <property type="match status" value="1"/>
</dbReference>
<gene>
    <name evidence="6" type="primary">hslO</name>
    <name evidence="7" type="ORF">CKO13_03645</name>
</gene>
<comment type="caution">
    <text evidence="7">The sequence shown here is derived from an EMBL/GenBank/DDBJ whole genome shotgun (WGS) entry which is preliminary data.</text>
</comment>
<keyword evidence="2 6" id="KW-0862">Zinc</keyword>
<dbReference type="Proteomes" id="UP000738126">
    <property type="component" value="Unassembled WGS sequence"/>
</dbReference>